<gene>
    <name evidence="3" type="ORF">C445_05378</name>
    <name evidence="2" type="ORF">CHINAEXTREME_18190</name>
</gene>
<dbReference type="GeneID" id="30923096"/>
<protein>
    <submittedName>
        <fullName evidence="3">Uncharacterized protein</fullName>
    </submittedName>
</protein>
<evidence type="ECO:0000313" key="2">
    <source>
        <dbReference type="EMBL" id="APW99579.1"/>
    </source>
</evidence>
<dbReference type="EMBL" id="AOLZ01000023">
    <property type="protein sequence ID" value="EMA35636.1"/>
    <property type="molecule type" value="Genomic_DNA"/>
</dbReference>
<reference evidence="2 5" key="1">
    <citation type="journal article" date="2011" name="J. Bacteriol.">
        <title>Genome sequence of Halobiforma lacisalsi AJ5, an extremely halophilic archaeon which harbors a bop gene.</title>
        <authorList>
            <person name="Jiang X."/>
            <person name="Wang S."/>
            <person name="Cheng H."/>
            <person name="Huo Y."/>
            <person name="Zhang X."/>
            <person name="Zhu X."/>
            <person name="Han X."/>
            <person name="Ni P."/>
            <person name="Wu M."/>
        </authorList>
    </citation>
    <scope>NUCLEOTIDE SEQUENCE [LARGE SCALE GENOMIC DNA]</scope>
    <source>
        <strain evidence="2 5">AJ5</strain>
    </source>
</reference>
<keyword evidence="1" id="KW-0812">Transmembrane</keyword>
<sequence>MVPSLPRPSPAAVATGLVGGVGNAAVAVALYARADYPALESTGETALVVLAAFLVGFVPLFLAASARLVAPALGFLGLVAGTVRLEVTTPAPEWGELGEYVVVDGPTHVGSYVDAWYLWLALAALLAVAEFGLRRRYSIGDGRLRNLPDGPLERSSRYAVVVGTAVLVGIATSLLVVDAGIRPPALTSVVFAFAAAVTAVPLAALFEDGALAPLALFPAVPYVLVLEVFVTTDSPVHILLFGPYAVVLAVVWALERRLRSRLRASGGSVGADEPV</sequence>
<feature type="transmembrane region" description="Helical" evidence="1">
    <location>
        <begin position="236"/>
        <end position="254"/>
    </location>
</feature>
<feature type="transmembrane region" description="Helical" evidence="1">
    <location>
        <begin position="12"/>
        <end position="34"/>
    </location>
</feature>
<keyword evidence="4" id="KW-1185">Reference proteome</keyword>
<dbReference type="eggNOG" id="arCOG11490">
    <property type="taxonomic scope" value="Archaea"/>
</dbReference>
<feature type="transmembrane region" description="Helical" evidence="1">
    <location>
        <begin position="211"/>
        <end position="230"/>
    </location>
</feature>
<evidence type="ECO:0000313" key="3">
    <source>
        <dbReference type="EMBL" id="EMA35636.1"/>
    </source>
</evidence>
<evidence type="ECO:0000313" key="4">
    <source>
        <dbReference type="Proteomes" id="UP000011555"/>
    </source>
</evidence>
<proteinExistence type="predicted"/>
<dbReference type="RefSeq" id="WP_007140813.1">
    <property type="nucleotide sequence ID" value="NZ_AOLZ01000023.1"/>
</dbReference>
<dbReference type="PATRIC" id="fig|358396.7.peg.1101"/>
<organism evidence="3 4">
    <name type="scientific">Natronobacterium lacisalsi AJ5</name>
    <dbReference type="NCBI Taxonomy" id="358396"/>
    <lineage>
        <taxon>Archaea</taxon>
        <taxon>Methanobacteriati</taxon>
        <taxon>Methanobacteriota</taxon>
        <taxon>Stenosarchaea group</taxon>
        <taxon>Halobacteria</taxon>
        <taxon>Halobacteriales</taxon>
        <taxon>Natrialbaceae</taxon>
        <taxon>Natronobacterium</taxon>
    </lineage>
</organism>
<evidence type="ECO:0000313" key="5">
    <source>
        <dbReference type="Proteomes" id="UP000186547"/>
    </source>
</evidence>
<dbReference type="EMBL" id="CP019285">
    <property type="protein sequence ID" value="APW99579.1"/>
    <property type="molecule type" value="Genomic_DNA"/>
</dbReference>
<accession>M0LQ87</accession>
<dbReference type="KEGG" id="hlc:CHINAEXTREME18190"/>
<keyword evidence="1" id="KW-1133">Transmembrane helix</keyword>
<dbReference type="AlphaFoldDB" id="M0LQ87"/>
<reference evidence="2" key="3">
    <citation type="submission" date="2017-01" db="EMBL/GenBank/DDBJ databases">
        <authorList>
            <person name="Mah S.A."/>
            <person name="Swanson W.J."/>
            <person name="Moy G.W."/>
            <person name="Vacquier V.D."/>
        </authorList>
    </citation>
    <scope>NUCLEOTIDE SEQUENCE</scope>
    <source>
        <strain evidence="2">AJ5</strain>
    </source>
</reference>
<name>M0LQ87_NATLA</name>
<evidence type="ECO:0000256" key="1">
    <source>
        <dbReference type="SAM" id="Phobius"/>
    </source>
</evidence>
<dbReference type="Proteomes" id="UP000011555">
    <property type="component" value="Unassembled WGS sequence"/>
</dbReference>
<reference evidence="3 4" key="2">
    <citation type="journal article" date="2014" name="PLoS Genet.">
        <title>Phylogenetically driven sequencing of extremely halophilic archaea reveals strategies for static and dynamic osmo-response.</title>
        <authorList>
            <person name="Becker E.A."/>
            <person name="Seitzer P.M."/>
            <person name="Tritt A."/>
            <person name="Larsen D."/>
            <person name="Krusor M."/>
            <person name="Yao A.I."/>
            <person name="Wu D."/>
            <person name="Madern D."/>
            <person name="Eisen J.A."/>
            <person name="Darling A.E."/>
            <person name="Facciotti M.T."/>
        </authorList>
    </citation>
    <scope>NUCLEOTIDE SEQUENCE [LARGE SCALE GENOMIC DNA]</scope>
    <source>
        <strain evidence="3 4">AJ5</strain>
    </source>
</reference>
<feature type="transmembrane region" description="Helical" evidence="1">
    <location>
        <begin position="116"/>
        <end position="137"/>
    </location>
</feature>
<dbReference type="Proteomes" id="UP000186547">
    <property type="component" value="Chromosome"/>
</dbReference>
<keyword evidence="1" id="KW-0472">Membrane</keyword>
<feature type="transmembrane region" description="Helical" evidence="1">
    <location>
        <begin position="183"/>
        <end position="204"/>
    </location>
</feature>
<feature type="transmembrane region" description="Helical" evidence="1">
    <location>
        <begin position="158"/>
        <end position="177"/>
    </location>
</feature>
<feature type="transmembrane region" description="Helical" evidence="1">
    <location>
        <begin position="46"/>
        <end position="70"/>
    </location>
</feature>